<protein>
    <submittedName>
        <fullName evidence="1">Uncharacterized protein</fullName>
    </submittedName>
</protein>
<keyword evidence="3" id="KW-1185">Reference proteome</keyword>
<comment type="caution">
    <text evidence="1">The sequence shown here is derived from an EMBL/GenBank/DDBJ whole genome shotgun (WGS) entry which is preliminary data.</text>
</comment>
<evidence type="ECO:0000313" key="2">
    <source>
        <dbReference type="EMBL" id="KRX12587.1"/>
    </source>
</evidence>
<organism evidence="1 3">
    <name type="scientific">Trichinella nelsoni</name>
    <dbReference type="NCBI Taxonomy" id="6336"/>
    <lineage>
        <taxon>Eukaryota</taxon>
        <taxon>Metazoa</taxon>
        <taxon>Ecdysozoa</taxon>
        <taxon>Nematoda</taxon>
        <taxon>Enoplea</taxon>
        <taxon>Dorylaimia</taxon>
        <taxon>Trichinellida</taxon>
        <taxon>Trichinellidae</taxon>
        <taxon>Trichinella</taxon>
    </lineage>
</organism>
<gene>
    <name evidence="1" type="ORF">T07_6764</name>
    <name evidence="2" type="ORF">T07_941</name>
</gene>
<dbReference type="EMBL" id="JYDL01000325">
    <property type="protein sequence ID" value="KRX12587.1"/>
    <property type="molecule type" value="Genomic_DNA"/>
</dbReference>
<reference evidence="1 3" key="1">
    <citation type="submission" date="2015-01" db="EMBL/GenBank/DDBJ databases">
        <title>Evolution of Trichinella species and genotypes.</title>
        <authorList>
            <person name="Korhonen P.K."/>
            <person name="Edoardo P."/>
            <person name="Giuseppe L.R."/>
            <person name="Gasser R.B."/>
        </authorList>
    </citation>
    <scope>NUCLEOTIDE SEQUENCE [LARGE SCALE GENOMIC DNA]</scope>
    <source>
        <strain evidence="1">ISS37</strain>
    </source>
</reference>
<dbReference type="EMBL" id="JYDL01000394">
    <property type="protein sequence ID" value="KRX12449.1"/>
    <property type="molecule type" value="Genomic_DNA"/>
</dbReference>
<feature type="non-terminal residue" evidence="1">
    <location>
        <position position="1"/>
    </location>
</feature>
<accession>A0A0V0RD77</accession>
<sequence>LLLSRKRTAYILDCRTQLWLTDRTRFAFTGNRLSAKLSRITMTRTSDINYRIPDDT</sequence>
<evidence type="ECO:0000313" key="1">
    <source>
        <dbReference type="EMBL" id="KRX12449.1"/>
    </source>
</evidence>
<proteinExistence type="predicted"/>
<dbReference type="Proteomes" id="UP000054630">
    <property type="component" value="Unassembled WGS sequence"/>
</dbReference>
<dbReference type="AlphaFoldDB" id="A0A0V0RD77"/>
<evidence type="ECO:0000313" key="3">
    <source>
        <dbReference type="Proteomes" id="UP000054630"/>
    </source>
</evidence>
<feature type="non-terminal residue" evidence="1">
    <location>
        <position position="56"/>
    </location>
</feature>
<name>A0A0V0RD77_9BILA</name>